<organism evidence="2 3">
    <name type="scientific">Eleusine coracana subsp. coracana</name>
    <dbReference type="NCBI Taxonomy" id="191504"/>
    <lineage>
        <taxon>Eukaryota</taxon>
        <taxon>Viridiplantae</taxon>
        <taxon>Streptophyta</taxon>
        <taxon>Embryophyta</taxon>
        <taxon>Tracheophyta</taxon>
        <taxon>Spermatophyta</taxon>
        <taxon>Magnoliopsida</taxon>
        <taxon>Liliopsida</taxon>
        <taxon>Poales</taxon>
        <taxon>Poaceae</taxon>
        <taxon>PACMAD clade</taxon>
        <taxon>Chloridoideae</taxon>
        <taxon>Cynodonteae</taxon>
        <taxon>Eleusininae</taxon>
        <taxon>Eleusine</taxon>
    </lineage>
</organism>
<feature type="region of interest" description="Disordered" evidence="1">
    <location>
        <begin position="26"/>
        <end position="65"/>
    </location>
</feature>
<evidence type="ECO:0000313" key="2">
    <source>
        <dbReference type="EMBL" id="GJN41488.1"/>
    </source>
</evidence>
<gene>
    <name evidence="2" type="primary">gn00870</name>
    <name evidence="2" type="ORF">PR202_gn00870</name>
</gene>
<dbReference type="EMBL" id="BQKI01000368">
    <property type="protein sequence ID" value="GJN41488.1"/>
    <property type="molecule type" value="Genomic_DNA"/>
</dbReference>
<sequence>MGYLPSLGGKAAHLVSDLATVILNPVSERERQHRHPAHLPEDTEGKETLFADDHSDKDSNIPNGPDTSSFRAFSFVILCHPHAPVKIQWRQYLSRIWIL</sequence>
<reference evidence="2" key="2">
    <citation type="submission" date="2021-12" db="EMBL/GenBank/DDBJ databases">
        <title>Resequencing data analysis of finger millet.</title>
        <authorList>
            <person name="Hatakeyama M."/>
            <person name="Aluri S."/>
            <person name="Balachadran M.T."/>
            <person name="Sivarajan S.R."/>
            <person name="Poveda L."/>
            <person name="Shimizu-Inatsugi R."/>
            <person name="Schlapbach R."/>
            <person name="Sreeman S.M."/>
            <person name="Shimizu K.K."/>
        </authorList>
    </citation>
    <scope>NUCLEOTIDE SEQUENCE</scope>
</reference>
<name>A0AAV5G0R9_ELECO</name>
<evidence type="ECO:0000256" key="1">
    <source>
        <dbReference type="SAM" id="MobiDB-lite"/>
    </source>
</evidence>
<comment type="caution">
    <text evidence="2">The sequence shown here is derived from an EMBL/GenBank/DDBJ whole genome shotgun (WGS) entry which is preliminary data.</text>
</comment>
<dbReference type="AlphaFoldDB" id="A0AAV5G0R9"/>
<dbReference type="Proteomes" id="UP001054889">
    <property type="component" value="Unassembled WGS sequence"/>
</dbReference>
<accession>A0AAV5G0R9</accession>
<proteinExistence type="predicted"/>
<evidence type="ECO:0000313" key="3">
    <source>
        <dbReference type="Proteomes" id="UP001054889"/>
    </source>
</evidence>
<reference evidence="2" key="1">
    <citation type="journal article" date="2018" name="DNA Res.">
        <title>Multiple hybrid de novo genome assembly of finger millet, an orphan allotetraploid crop.</title>
        <authorList>
            <person name="Hatakeyama M."/>
            <person name="Aluri S."/>
            <person name="Balachadran M.T."/>
            <person name="Sivarajan S.R."/>
            <person name="Patrignani A."/>
            <person name="Gruter S."/>
            <person name="Poveda L."/>
            <person name="Shimizu-Inatsugi R."/>
            <person name="Baeten J."/>
            <person name="Francoijs K.J."/>
            <person name="Nataraja K.N."/>
            <person name="Reddy Y.A.N."/>
            <person name="Phadnis S."/>
            <person name="Ravikumar R.L."/>
            <person name="Schlapbach R."/>
            <person name="Sreeman S.M."/>
            <person name="Shimizu K.K."/>
        </authorList>
    </citation>
    <scope>NUCLEOTIDE SEQUENCE</scope>
</reference>
<keyword evidence="3" id="KW-1185">Reference proteome</keyword>
<feature type="compositionally biased region" description="Basic and acidic residues" evidence="1">
    <location>
        <begin position="38"/>
        <end position="59"/>
    </location>
</feature>
<protein>
    <submittedName>
        <fullName evidence="2">Uncharacterized protein</fullName>
    </submittedName>
</protein>